<protein>
    <recommendedName>
        <fullName evidence="1">Heterokaryon incompatibility domain-containing protein</fullName>
    </recommendedName>
</protein>
<dbReference type="Proteomes" id="UP000800094">
    <property type="component" value="Unassembled WGS sequence"/>
</dbReference>
<dbReference type="AlphaFoldDB" id="A0A6A6IP28"/>
<dbReference type="InterPro" id="IPR010730">
    <property type="entry name" value="HET"/>
</dbReference>
<proteinExistence type="predicted"/>
<sequence length="601" mass="68315">MEGTKQNRYEYRPLNLEEREIRLVEILPIVDNVHIRLHTYSLDKPPAYEALSYAWGPLTTPPKDILCEGAHIGIGSNLNDFLVTMRGLLLAHGRRRCPLIWIDAISINQKDAVETRATIQWMPKIYVKATRTLCWLGRSPLPGFPVLRDTMCNLVDSMQDFISFSDVDHTRSRIKVGPEGLQRFRASTQAAPEVDWECLDQILSDTYFTRAWILTDFITSPNLVLLRGESEIPWTLFADFLLLCVLFNTGSVPGPKGAINVIICEALRLRFHSMHAEVPTSAEILLAFRYCSAATTYLSDYVNAPYTIIHLLHPEVSVRLGIDYHTDPVVFANTSKFLNDDSKSLISLSLLGGMPQPQFDRTTESWAINWDRPYTRFLLNHPKSTFSATKEHEVHASYFLSEAEPNTLKCTGLVADTLLGVSSYLPARRPCDHYNVNGSNSYVFDEWYAFVTGNIRSLKKEADLLLEFADTIQAKGSNHVWERQDCSPAERVQQVKEFLNYLEDEDVPLTDTIRIFYAACYQSHDRRLAVTKSKRLCLVPKDAKSGDLVCVLHGNRVPVIFRPIRETPMGYKNIGEAYVHGMMQYETAGLEDIPEGEFMVY</sequence>
<name>A0A6A6IP28_9PLEO</name>
<dbReference type="GeneID" id="54588703"/>
<dbReference type="PANTHER" id="PTHR24148:SF64">
    <property type="entry name" value="HETEROKARYON INCOMPATIBILITY DOMAIN-CONTAINING PROTEIN"/>
    <property type="match status" value="1"/>
</dbReference>
<dbReference type="InterPro" id="IPR052895">
    <property type="entry name" value="HetReg/Transcr_Mod"/>
</dbReference>
<gene>
    <name evidence="2" type="ORF">BU26DRAFT_602700</name>
</gene>
<dbReference type="EMBL" id="ML987192">
    <property type="protein sequence ID" value="KAF2252285.1"/>
    <property type="molecule type" value="Genomic_DNA"/>
</dbReference>
<dbReference type="Pfam" id="PF26639">
    <property type="entry name" value="Het-6_barrel"/>
    <property type="match status" value="1"/>
</dbReference>
<feature type="domain" description="Heterokaryon incompatibility" evidence="1">
    <location>
        <begin position="48"/>
        <end position="214"/>
    </location>
</feature>
<accession>A0A6A6IP28</accession>
<evidence type="ECO:0000313" key="2">
    <source>
        <dbReference type="EMBL" id="KAF2252285.1"/>
    </source>
</evidence>
<evidence type="ECO:0000259" key="1">
    <source>
        <dbReference type="Pfam" id="PF06985"/>
    </source>
</evidence>
<organism evidence="2 3">
    <name type="scientific">Trematosphaeria pertusa</name>
    <dbReference type="NCBI Taxonomy" id="390896"/>
    <lineage>
        <taxon>Eukaryota</taxon>
        <taxon>Fungi</taxon>
        <taxon>Dikarya</taxon>
        <taxon>Ascomycota</taxon>
        <taxon>Pezizomycotina</taxon>
        <taxon>Dothideomycetes</taxon>
        <taxon>Pleosporomycetidae</taxon>
        <taxon>Pleosporales</taxon>
        <taxon>Massarineae</taxon>
        <taxon>Trematosphaeriaceae</taxon>
        <taxon>Trematosphaeria</taxon>
    </lineage>
</organism>
<dbReference type="Pfam" id="PF06985">
    <property type="entry name" value="HET"/>
    <property type="match status" value="1"/>
</dbReference>
<evidence type="ECO:0000313" key="3">
    <source>
        <dbReference type="Proteomes" id="UP000800094"/>
    </source>
</evidence>
<dbReference type="RefSeq" id="XP_033687289.1">
    <property type="nucleotide sequence ID" value="XM_033835373.1"/>
</dbReference>
<dbReference type="OrthoDB" id="2157530at2759"/>
<keyword evidence="3" id="KW-1185">Reference proteome</keyword>
<dbReference type="PANTHER" id="PTHR24148">
    <property type="entry name" value="ANKYRIN REPEAT DOMAIN-CONTAINING PROTEIN 39 HOMOLOG-RELATED"/>
    <property type="match status" value="1"/>
</dbReference>
<reference evidence="2" key="1">
    <citation type="journal article" date="2020" name="Stud. Mycol.">
        <title>101 Dothideomycetes genomes: a test case for predicting lifestyles and emergence of pathogens.</title>
        <authorList>
            <person name="Haridas S."/>
            <person name="Albert R."/>
            <person name="Binder M."/>
            <person name="Bloem J."/>
            <person name="Labutti K."/>
            <person name="Salamov A."/>
            <person name="Andreopoulos B."/>
            <person name="Baker S."/>
            <person name="Barry K."/>
            <person name="Bills G."/>
            <person name="Bluhm B."/>
            <person name="Cannon C."/>
            <person name="Castanera R."/>
            <person name="Culley D."/>
            <person name="Daum C."/>
            <person name="Ezra D."/>
            <person name="Gonzalez J."/>
            <person name="Henrissat B."/>
            <person name="Kuo A."/>
            <person name="Liang C."/>
            <person name="Lipzen A."/>
            <person name="Lutzoni F."/>
            <person name="Magnuson J."/>
            <person name="Mondo S."/>
            <person name="Nolan M."/>
            <person name="Ohm R."/>
            <person name="Pangilinan J."/>
            <person name="Park H.-J."/>
            <person name="Ramirez L."/>
            <person name="Alfaro M."/>
            <person name="Sun H."/>
            <person name="Tritt A."/>
            <person name="Yoshinaga Y."/>
            <person name="Zwiers L.-H."/>
            <person name="Turgeon B."/>
            <person name="Goodwin S."/>
            <person name="Spatafora J."/>
            <person name="Crous P."/>
            <person name="Grigoriev I."/>
        </authorList>
    </citation>
    <scope>NUCLEOTIDE SEQUENCE</scope>
    <source>
        <strain evidence="2">CBS 122368</strain>
    </source>
</reference>